<comment type="caution">
    <text evidence="1">The sequence shown here is derived from an EMBL/GenBank/DDBJ whole genome shotgun (WGS) entry which is preliminary data.</text>
</comment>
<reference evidence="1 2" key="1">
    <citation type="submission" date="2020-04" db="EMBL/GenBank/DDBJ databases">
        <authorList>
            <person name="Alioto T."/>
            <person name="Alioto T."/>
            <person name="Gomez Garrido J."/>
        </authorList>
    </citation>
    <scope>NUCLEOTIDE SEQUENCE [LARGE SCALE GENOMIC DNA]</scope>
</reference>
<name>A0A8S1DW81_9INSE</name>
<dbReference type="Proteomes" id="UP000494165">
    <property type="component" value="Unassembled WGS sequence"/>
</dbReference>
<gene>
    <name evidence="1" type="ORF">CLODIP_2_CD12019</name>
</gene>
<dbReference type="EMBL" id="CADEPI010000344">
    <property type="protein sequence ID" value="CAB3384285.1"/>
    <property type="molecule type" value="Genomic_DNA"/>
</dbReference>
<organism evidence="1 2">
    <name type="scientific">Cloeon dipterum</name>
    <dbReference type="NCBI Taxonomy" id="197152"/>
    <lineage>
        <taxon>Eukaryota</taxon>
        <taxon>Metazoa</taxon>
        <taxon>Ecdysozoa</taxon>
        <taxon>Arthropoda</taxon>
        <taxon>Hexapoda</taxon>
        <taxon>Insecta</taxon>
        <taxon>Pterygota</taxon>
        <taxon>Palaeoptera</taxon>
        <taxon>Ephemeroptera</taxon>
        <taxon>Pisciforma</taxon>
        <taxon>Baetidae</taxon>
        <taxon>Cloeon</taxon>
    </lineage>
</organism>
<keyword evidence="2" id="KW-1185">Reference proteome</keyword>
<accession>A0A8S1DW81</accession>
<sequence length="152" mass="17333">MYTDNTSAIPLEGLVPCSPNNPTPCYVVGMFDYENHYPRLGYVYYLHDLKSFSAAYFMEGTDKPLISEWNNPYNKYYFLVADNVSFRPHNQVPENLRCRVVATTHNEYINIGTVDSGKEEICGPVINGVCYSYGVKILSENENYKILAFNEG</sequence>
<proteinExistence type="predicted"/>
<protein>
    <submittedName>
        <fullName evidence="1">Uncharacterized protein</fullName>
    </submittedName>
</protein>
<evidence type="ECO:0000313" key="1">
    <source>
        <dbReference type="EMBL" id="CAB3384285.1"/>
    </source>
</evidence>
<evidence type="ECO:0000313" key="2">
    <source>
        <dbReference type="Proteomes" id="UP000494165"/>
    </source>
</evidence>
<dbReference type="AlphaFoldDB" id="A0A8S1DW81"/>